<keyword evidence="4 6" id="KW-0472">Membrane</keyword>
<name>S3DGP5_GLAL2</name>
<dbReference type="EMBL" id="KE145352">
    <property type="protein sequence ID" value="EPE36850.1"/>
    <property type="molecule type" value="Genomic_DNA"/>
</dbReference>
<evidence type="ECO:0000313" key="7">
    <source>
        <dbReference type="EMBL" id="EPE36850.1"/>
    </source>
</evidence>
<evidence type="ECO:0000313" key="8">
    <source>
        <dbReference type="Proteomes" id="UP000016922"/>
    </source>
</evidence>
<dbReference type="AlphaFoldDB" id="S3DGP5"/>
<keyword evidence="3 6" id="KW-1133">Transmembrane helix</keyword>
<reference evidence="7 8" key="1">
    <citation type="journal article" date="2013" name="BMC Genomics">
        <title>Genomics-driven discovery of the pneumocandin biosynthetic gene cluster in the fungus Glarea lozoyensis.</title>
        <authorList>
            <person name="Chen L."/>
            <person name="Yue Q."/>
            <person name="Zhang X."/>
            <person name="Xiang M."/>
            <person name="Wang C."/>
            <person name="Li S."/>
            <person name="Che Y."/>
            <person name="Ortiz-Lopez F.J."/>
            <person name="Bills G.F."/>
            <person name="Liu X."/>
            <person name="An Z."/>
        </authorList>
    </citation>
    <scope>NUCLEOTIDE SEQUENCE [LARGE SCALE GENOMIC DNA]</scope>
    <source>
        <strain evidence="8">ATCC 20868 / MF5171</strain>
    </source>
</reference>
<feature type="compositionally biased region" description="Polar residues" evidence="5">
    <location>
        <begin position="62"/>
        <end position="76"/>
    </location>
</feature>
<feature type="compositionally biased region" description="Polar residues" evidence="5">
    <location>
        <begin position="40"/>
        <end position="52"/>
    </location>
</feature>
<evidence type="ECO:0000256" key="2">
    <source>
        <dbReference type="ARBA" id="ARBA00022692"/>
    </source>
</evidence>
<dbReference type="PANTHER" id="PTHR15549">
    <property type="entry name" value="PAIRED IMMUNOGLOBULIN-LIKE TYPE 2 RECEPTOR"/>
    <property type="match status" value="1"/>
</dbReference>
<protein>
    <recommendedName>
        <fullName evidence="9">Carcinoembryonic antigen-related cell adhesion molecule 1</fullName>
    </recommendedName>
</protein>
<dbReference type="HOGENOM" id="CLU_1518002_0_0_1"/>
<keyword evidence="8" id="KW-1185">Reference proteome</keyword>
<evidence type="ECO:0000256" key="3">
    <source>
        <dbReference type="ARBA" id="ARBA00022989"/>
    </source>
</evidence>
<evidence type="ECO:0008006" key="9">
    <source>
        <dbReference type="Google" id="ProtNLM"/>
    </source>
</evidence>
<gene>
    <name evidence="7" type="ORF">GLAREA_09013</name>
</gene>
<evidence type="ECO:0000256" key="1">
    <source>
        <dbReference type="ARBA" id="ARBA00004167"/>
    </source>
</evidence>
<dbReference type="RefSeq" id="XP_008076165.1">
    <property type="nucleotide sequence ID" value="XM_008077974.1"/>
</dbReference>
<sequence>MFCSRNSKCEQHSLPDLYSSGSKWVYELFFTGHNQIPQSYPLTKPTQSSTEVSRPASISEVPVSTSPTNMGLSSSSVQNKTLSTGAAAGIGVGATVGGLGILALLAFFCMRYRRRGEQLKHLSSLATNSYSSPTRSSVPKFAYPEVSNTLPVYSAEMNTQPENHVSEADGRILQQGG</sequence>
<evidence type="ECO:0000256" key="5">
    <source>
        <dbReference type="SAM" id="MobiDB-lite"/>
    </source>
</evidence>
<comment type="subcellular location">
    <subcellularLocation>
        <location evidence="1">Membrane</location>
        <topology evidence="1">Single-pass membrane protein</topology>
    </subcellularLocation>
</comment>
<feature type="region of interest" description="Disordered" evidence="5">
    <location>
        <begin position="40"/>
        <end position="76"/>
    </location>
</feature>
<dbReference type="Proteomes" id="UP000016922">
    <property type="component" value="Unassembled WGS sequence"/>
</dbReference>
<feature type="transmembrane region" description="Helical" evidence="6">
    <location>
        <begin position="86"/>
        <end position="110"/>
    </location>
</feature>
<evidence type="ECO:0000256" key="6">
    <source>
        <dbReference type="SAM" id="Phobius"/>
    </source>
</evidence>
<evidence type="ECO:0000256" key="4">
    <source>
        <dbReference type="ARBA" id="ARBA00023136"/>
    </source>
</evidence>
<organism evidence="7 8">
    <name type="scientific">Glarea lozoyensis (strain ATCC 20868 / MF5171)</name>
    <dbReference type="NCBI Taxonomy" id="1116229"/>
    <lineage>
        <taxon>Eukaryota</taxon>
        <taxon>Fungi</taxon>
        <taxon>Dikarya</taxon>
        <taxon>Ascomycota</taxon>
        <taxon>Pezizomycotina</taxon>
        <taxon>Leotiomycetes</taxon>
        <taxon>Helotiales</taxon>
        <taxon>Helotiaceae</taxon>
        <taxon>Glarea</taxon>
    </lineage>
</organism>
<dbReference type="KEGG" id="glz:GLAREA_09013"/>
<dbReference type="InterPro" id="IPR051694">
    <property type="entry name" value="Immunoregulatory_rcpt-like"/>
</dbReference>
<keyword evidence="2 6" id="KW-0812">Transmembrane</keyword>
<proteinExistence type="predicted"/>
<dbReference type="GO" id="GO:0071944">
    <property type="term" value="C:cell periphery"/>
    <property type="evidence" value="ECO:0007669"/>
    <property type="project" value="UniProtKB-ARBA"/>
</dbReference>
<dbReference type="GO" id="GO:0016020">
    <property type="term" value="C:membrane"/>
    <property type="evidence" value="ECO:0007669"/>
    <property type="project" value="UniProtKB-SubCell"/>
</dbReference>
<dbReference type="GeneID" id="19468061"/>
<accession>S3DGP5</accession>